<dbReference type="PROSITE" id="PS50042">
    <property type="entry name" value="CNMP_BINDING_3"/>
    <property type="match status" value="1"/>
</dbReference>
<dbReference type="SMART" id="SM00419">
    <property type="entry name" value="HTH_CRP"/>
    <property type="match status" value="1"/>
</dbReference>
<accession>A0A165SJD4</accession>
<feature type="domain" description="Cyclic nucleotide-binding" evidence="4">
    <location>
        <begin position="14"/>
        <end position="107"/>
    </location>
</feature>
<dbReference type="GO" id="GO:0003700">
    <property type="term" value="F:DNA-binding transcription factor activity"/>
    <property type="evidence" value="ECO:0007669"/>
    <property type="project" value="TreeGrafter"/>
</dbReference>
<dbReference type="Pfam" id="PF00027">
    <property type="entry name" value="cNMP_binding"/>
    <property type="match status" value="1"/>
</dbReference>
<evidence type="ECO:0000313" key="6">
    <source>
        <dbReference type="EMBL" id="AMY68643.1"/>
    </source>
</evidence>
<dbReference type="CDD" id="cd00038">
    <property type="entry name" value="CAP_ED"/>
    <property type="match status" value="1"/>
</dbReference>
<dbReference type="Gene3D" id="1.10.10.10">
    <property type="entry name" value="Winged helix-like DNA-binding domain superfamily/Winged helix DNA-binding domain"/>
    <property type="match status" value="1"/>
</dbReference>
<dbReference type="KEGG" id="daa:AKL17_1388"/>
<dbReference type="PRINTS" id="PR00034">
    <property type="entry name" value="HTHCRP"/>
</dbReference>
<dbReference type="PROSITE" id="PS51063">
    <property type="entry name" value="HTH_CRP_2"/>
    <property type="match status" value="1"/>
</dbReference>
<dbReference type="InterPro" id="IPR036390">
    <property type="entry name" value="WH_DNA-bd_sf"/>
</dbReference>
<evidence type="ECO:0000256" key="1">
    <source>
        <dbReference type="ARBA" id="ARBA00023015"/>
    </source>
</evidence>
<keyword evidence="3" id="KW-0804">Transcription</keyword>
<evidence type="ECO:0000313" key="7">
    <source>
        <dbReference type="Proteomes" id="UP000076128"/>
    </source>
</evidence>
<dbReference type="EMBL" id="CP012661">
    <property type="protein sequence ID" value="AMY68643.1"/>
    <property type="molecule type" value="Genomic_DNA"/>
</dbReference>
<dbReference type="OrthoDB" id="3525895at2"/>
<evidence type="ECO:0000256" key="3">
    <source>
        <dbReference type="ARBA" id="ARBA00023163"/>
    </source>
</evidence>
<dbReference type="InterPro" id="IPR000595">
    <property type="entry name" value="cNMP-bd_dom"/>
</dbReference>
<reference evidence="6 7" key="1">
    <citation type="submission" date="2015-09" db="EMBL/GenBank/DDBJ databases">
        <title>Complete genome sequence of Defluviimonas alba cai42t isolated from an oilfield in Xinjiang.</title>
        <authorList>
            <person name="Geng S."/>
            <person name="Pan X."/>
            <person name="Wu X."/>
        </authorList>
    </citation>
    <scope>NUCLEOTIDE SEQUENCE [LARGE SCALE GENOMIC DNA]</scope>
    <source>
        <strain evidence="7">cai42</strain>
    </source>
</reference>
<dbReference type="SMART" id="SM00100">
    <property type="entry name" value="cNMP"/>
    <property type="match status" value="1"/>
</dbReference>
<dbReference type="Gene3D" id="2.60.120.10">
    <property type="entry name" value="Jelly Rolls"/>
    <property type="match status" value="1"/>
</dbReference>
<dbReference type="PANTHER" id="PTHR24567:SF28">
    <property type="entry name" value="LISTERIOLYSIN REGULATORY PROTEIN"/>
    <property type="match status" value="1"/>
</dbReference>
<sequence>MRLLDERQLARAPPFCRLDPHQLRRVRDLAQARNAAIGTVVFDEGQPALRFHLILSGHVRLVRMTAEGEQIIVLHVAAGQIFGLGAPLGRATRQETAITADDCQLLSWPTALWQVFSDDYASFAKETMRSLGARADEMSNRIVELSTKLVEQRIACALLRMIGQSGRKVAGGIEIGFPISRQNIADMTGTTLHTVSRVLSAWEKRGLILSTRCHVVVSDPHGMVMIASGAARPDQPATAARRSARKAASSIPYSAQASITV</sequence>
<dbReference type="Pfam" id="PF13545">
    <property type="entry name" value="HTH_Crp_2"/>
    <property type="match status" value="1"/>
</dbReference>
<dbReference type="GO" id="GO:0003677">
    <property type="term" value="F:DNA binding"/>
    <property type="evidence" value="ECO:0007669"/>
    <property type="project" value="UniProtKB-KW"/>
</dbReference>
<keyword evidence="1" id="KW-0805">Transcription regulation</keyword>
<dbReference type="RefSeq" id="WP_084739493.1">
    <property type="nucleotide sequence ID" value="NZ_CP012661.1"/>
</dbReference>
<dbReference type="SUPFAM" id="SSF51206">
    <property type="entry name" value="cAMP-binding domain-like"/>
    <property type="match status" value="1"/>
</dbReference>
<dbReference type="InterPro" id="IPR018490">
    <property type="entry name" value="cNMP-bd_dom_sf"/>
</dbReference>
<organism evidence="6 7">
    <name type="scientific">Frigidibacter mobilis</name>
    <dbReference type="NCBI Taxonomy" id="1335048"/>
    <lineage>
        <taxon>Bacteria</taxon>
        <taxon>Pseudomonadati</taxon>
        <taxon>Pseudomonadota</taxon>
        <taxon>Alphaproteobacteria</taxon>
        <taxon>Rhodobacterales</taxon>
        <taxon>Paracoccaceae</taxon>
        <taxon>Frigidibacter</taxon>
    </lineage>
</organism>
<evidence type="ECO:0000259" key="4">
    <source>
        <dbReference type="PROSITE" id="PS50042"/>
    </source>
</evidence>
<dbReference type="STRING" id="1335048.AKL17_1388"/>
<dbReference type="InterPro" id="IPR014710">
    <property type="entry name" value="RmlC-like_jellyroll"/>
</dbReference>
<dbReference type="AlphaFoldDB" id="A0A165SJD4"/>
<dbReference type="InterPro" id="IPR050397">
    <property type="entry name" value="Env_Response_Regulators"/>
</dbReference>
<dbReference type="Proteomes" id="UP000076128">
    <property type="component" value="Chromosome"/>
</dbReference>
<dbReference type="InterPro" id="IPR012318">
    <property type="entry name" value="HTH_CRP"/>
</dbReference>
<name>A0A165SJD4_9RHOB</name>
<dbReference type="InterPro" id="IPR036388">
    <property type="entry name" value="WH-like_DNA-bd_sf"/>
</dbReference>
<dbReference type="PANTHER" id="PTHR24567">
    <property type="entry name" value="CRP FAMILY TRANSCRIPTIONAL REGULATORY PROTEIN"/>
    <property type="match status" value="1"/>
</dbReference>
<feature type="domain" description="HTH crp-type" evidence="5">
    <location>
        <begin position="148"/>
        <end position="221"/>
    </location>
</feature>
<keyword evidence="2" id="KW-0238">DNA-binding</keyword>
<evidence type="ECO:0000256" key="2">
    <source>
        <dbReference type="ARBA" id="ARBA00023125"/>
    </source>
</evidence>
<gene>
    <name evidence="6" type="ORF">AKL17_1388</name>
</gene>
<keyword evidence="7" id="KW-1185">Reference proteome</keyword>
<dbReference type="SUPFAM" id="SSF46785">
    <property type="entry name" value="Winged helix' DNA-binding domain"/>
    <property type="match status" value="1"/>
</dbReference>
<proteinExistence type="predicted"/>
<protein>
    <submittedName>
        <fullName evidence="6">Crp/FNR family transcriptional regulator</fullName>
    </submittedName>
</protein>
<evidence type="ECO:0000259" key="5">
    <source>
        <dbReference type="PROSITE" id="PS51063"/>
    </source>
</evidence>
<dbReference type="GO" id="GO:0005829">
    <property type="term" value="C:cytosol"/>
    <property type="evidence" value="ECO:0007669"/>
    <property type="project" value="TreeGrafter"/>
</dbReference>